<evidence type="ECO:0000256" key="2">
    <source>
        <dbReference type="SAM" id="Phobius"/>
    </source>
</evidence>
<evidence type="ECO:0000313" key="4">
    <source>
        <dbReference type="Proteomes" id="UP000500903"/>
    </source>
</evidence>
<feature type="region of interest" description="Disordered" evidence="1">
    <location>
        <begin position="457"/>
        <end position="476"/>
    </location>
</feature>
<feature type="transmembrane region" description="Helical" evidence="2">
    <location>
        <begin position="145"/>
        <end position="168"/>
    </location>
</feature>
<organism evidence="3 4">
    <name type="scientific">Vibrio phage Seahorse</name>
    <dbReference type="NCBI Taxonomy" id="2662136"/>
    <lineage>
        <taxon>Viruses</taxon>
        <taxon>Duplodnaviria</taxon>
        <taxon>Heunggongvirae</taxon>
        <taxon>Uroviricota</taxon>
        <taxon>Caudoviricetes</taxon>
        <taxon>Seahorsevirus</taxon>
        <taxon>Seahorsevirus seahorse</taxon>
    </lineage>
</organism>
<protein>
    <submittedName>
        <fullName evidence="3">Tail tape measure protein</fullName>
    </submittedName>
</protein>
<name>A0A6B7SEA4_9CAUD</name>
<feature type="compositionally biased region" description="Basic and acidic residues" evidence="1">
    <location>
        <begin position="467"/>
        <end position="476"/>
    </location>
</feature>
<reference evidence="3 4" key="1">
    <citation type="journal article" date="2020" name="Sci. Rep.">
        <title>A novel vibriophage exhibits inhibitory activity against host protein synthesis machinery.</title>
        <authorList>
            <person name="Thammatinna K."/>
            <person name="Egan M.E."/>
            <person name="Htoo H.H."/>
            <person name="Khanna K."/>
            <person name="Sugie J."/>
            <person name="Nideffer J.F."/>
            <person name="Villa E."/>
            <person name="Tassanakajon A."/>
            <person name="Pogliano J."/>
            <person name="Nonejuie P."/>
            <person name="Chaikeeratisak V."/>
        </authorList>
    </citation>
    <scope>NUCLEOTIDE SEQUENCE [LARGE SCALE GENOMIC DNA]</scope>
</reference>
<dbReference type="KEGG" id="vg:77925270"/>
<keyword evidence="2" id="KW-0812">Transmembrane</keyword>
<dbReference type="EMBL" id="MN512538">
    <property type="protein sequence ID" value="QGF20992.1"/>
    <property type="molecule type" value="Genomic_DNA"/>
</dbReference>
<keyword evidence="2" id="KW-1133">Transmembrane helix</keyword>
<evidence type="ECO:0000313" key="3">
    <source>
        <dbReference type="EMBL" id="QGF20992.1"/>
    </source>
</evidence>
<dbReference type="RefSeq" id="YP_010649710.1">
    <property type="nucleotide sequence ID" value="NC_070772.1"/>
</dbReference>
<evidence type="ECO:0000256" key="1">
    <source>
        <dbReference type="SAM" id="MobiDB-lite"/>
    </source>
</evidence>
<accession>A0A6B7SEA4</accession>
<dbReference type="Proteomes" id="UP000500903">
    <property type="component" value="Segment"/>
</dbReference>
<proteinExistence type="predicted"/>
<dbReference type="GeneID" id="77925270"/>
<keyword evidence="2" id="KW-0472">Membrane</keyword>
<sequence length="809" mass="86735">MAIDAGTVYYTVDAKTQKAIDDIVDVNTSLEEMEKTMAKTDVRTRQFKRTITEAGGSISKTGVVVDKFGDVNAEATQKMQKLMATTDALSEKQIRMTKVASGVSQGVSNIGRSAGQAGIQIQQFVGQIQGGQSAMLALSQQGADLGFVLGAPLLGAIIGIGASLIGMLTPNLMSTKDATDELEEALKSVEKVIKTNSDGINVLTNDYAELVKRSKELATAQLLLTKVEVDQIMNKSAEAAEEAFEKFDTFFNALDVSANVSVFDTLDDAMQRTDKSVIDLIENTDLYGTGLTQLKAAIENVNEEMGLTTDQSALVLRRFAEFRKDKTPEAFTRLSDTLLNIASSSRGKVTPEFVKLTSLISNQAFEAANAAEKSRMLEDALNGIGVATEETVSNMEKWKELSERLSTRTASLRSEQLSLEKALSIKKATEDGANQSTIDSIGASYDKLIANARETESEQKLAKAKRDKAAAERESQKASKAFIQDFGIEGDEFGESPDGEATEISRSVIDQYNPETTLEKLQRQRDLIEQFRDWEIGSAEEHAEALKSLDREIAEERLNNNKLVSGSLDALESAGTNAIAGILSGTMSASDAMRNLANSILNNAVGALVEMGIQYVKNQIIAQSASAASIATGTATATALSSAYATPATLASIATLGGAAATGGAAVAAAVAANQGLALAGMAHDGISEIPNEGTWLLNKGERVYTNDSARQLDQMYSRVMKPAYPSAAMSNPTNQYQQNTSPINLSVEIVNQIEDAQFQTQMTEEGVRIIATRVFNENIDKGVSGVLGKKGTKANKTMTSKYDTRNKY</sequence>
<keyword evidence="4" id="KW-1185">Reference proteome</keyword>